<proteinExistence type="predicted"/>
<evidence type="ECO:0000313" key="3">
    <source>
        <dbReference type="Proteomes" id="UP001169242"/>
    </source>
</evidence>
<dbReference type="EMBL" id="JAQIFT010000020">
    <property type="protein sequence ID" value="MDA3730973.1"/>
    <property type="molecule type" value="Genomic_DNA"/>
</dbReference>
<reference evidence="2" key="1">
    <citation type="journal article" date="2023" name="Int. J. Syst. Evol. Microbiol.">
        <title>&lt;i&gt;Holtiella tumoricola&lt;/i&gt; gen. nov. sp. nov., isolated from a human clinical sample.</title>
        <authorList>
            <person name="Allen-Vercoe E."/>
            <person name="Daigneault M.C."/>
            <person name="Vancuren S.J."/>
            <person name="Cochrane K."/>
            <person name="O'Neal L.L."/>
            <person name="Sankaranarayanan K."/>
            <person name="Lawson P.A."/>
        </authorList>
    </citation>
    <scope>NUCLEOTIDE SEQUENCE</scope>
    <source>
        <strain evidence="2">CC70A</strain>
    </source>
</reference>
<keyword evidence="1" id="KW-1133">Transmembrane helix</keyword>
<organism evidence="2 3">
    <name type="scientific">Holtiella tumoricola</name>
    <dbReference type="NCBI Taxonomy" id="3018743"/>
    <lineage>
        <taxon>Bacteria</taxon>
        <taxon>Bacillati</taxon>
        <taxon>Bacillota</taxon>
        <taxon>Clostridia</taxon>
        <taxon>Lachnospirales</taxon>
        <taxon>Cellulosilyticaceae</taxon>
        <taxon>Holtiella</taxon>
    </lineage>
</organism>
<gene>
    <name evidence="2" type="ORF">PBV87_05595</name>
</gene>
<feature type="transmembrane region" description="Helical" evidence="1">
    <location>
        <begin position="7"/>
        <end position="27"/>
    </location>
</feature>
<name>A0AA42DL47_9FIRM</name>
<evidence type="ECO:0000256" key="1">
    <source>
        <dbReference type="SAM" id="Phobius"/>
    </source>
</evidence>
<comment type="caution">
    <text evidence="2">The sequence shown here is derived from an EMBL/GenBank/DDBJ whole genome shotgun (WGS) entry which is preliminary data.</text>
</comment>
<keyword evidence="1" id="KW-0812">Transmembrane</keyword>
<dbReference type="RefSeq" id="WP_271011447.1">
    <property type="nucleotide sequence ID" value="NZ_JAQIFT010000020.1"/>
</dbReference>
<evidence type="ECO:0000313" key="2">
    <source>
        <dbReference type="EMBL" id="MDA3730973.1"/>
    </source>
</evidence>
<keyword evidence="3" id="KW-1185">Reference proteome</keyword>
<keyword evidence="1" id="KW-0472">Membrane</keyword>
<accession>A0AA42DL47</accession>
<dbReference type="AlphaFoldDB" id="A0AA42DL47"/>
<protein>
    <submittedName>
        <fullName evidence="2">Uncharacterized protein</fullName>
    </submittedName>
</protein>
<dbReference type="Proteomes" id="UP001169242">
    <property type="component" value="Unassembled WGS sequence"/>
</dbReference>
<sequence length="246" mass="28406">MKRKVRLISSIVVLMIIVIGFRVGQLYGRDIPIDLKTYIGQASSILPKGLMSNGIESIIDEDNIITKIQINREGYWIDSIQVGDSIDKIYKVYPEEWINAREHSIEIIYGKENHFGVATEHIIFTIGNENKVQSIILGQITPFTGLDLPNSNVEAKQYLEGKWKSNSAHILEFNGYAMKDSYLDNLWTNQSYIITSPNSLIIYRQKENQEEKVKINFWVTKDRLYVFSIDLHGKPIQESIEIFYKI</sequence>